<feature type="region of interest" description="Disordered" evidence="1">
    <location>
        <begin position="68"/>
        <end position="97"/>
    </location>
</feature>
<proteinExistence type="predicted"/>
<protein>
    <submittedName>
        <fullName evidence="2">Filament-like plant protein</fullName>
    </submittedName>
</protein>
<dbReference type="Proteomes" id="UP000241394">
    <property type="component" value="Chromosome LG11"/>
</dbReference>
<organism evidence="2 3">
    <name type="scientific">Actinidia chinensis var. chinensis</name>
    <name type="common">Chinese soft-hair kiwi</name>
    <dbReference type="NCBI Taxonomy" id="1590841"/>
    <lineage>
        <taxon>Eukaryota</taxon>
        <taxon>Viridiplantae</taxon>
        <taxon>Streptophyta</taxon>
        <taxon>Embryophyta</taxon>
        <taxon>Tracheophyta</taxon>
        <taxon>Spermatophyta</taxon>
        <taxon>Magnoliopsida</taxon>
        <taxon>eudicotyledons</taxon>
        <taxon>Gunneridae</taxon>
        <taxon>Pentapetalae</taxon>
        <taxon>asterids</taxon>
        <taxon>Ericales</taxon>
        <taxon>Actinidiaceae</taxon>
        <taxon>Actinidia</taxon>
    </lineage>
</organism>
<comment type="caution">
    <text evidence="2">The sequence shown here is derived from an EMBL/GenBank/DDBJ whole genome shotgun (WGS) entry which is preliminary data.</text>
</comment>
<gene>
    <name evidence="2" type="ORF">CEY00_Acc11949</name>
</gene>
<feature type="compositionally biased region" description="Low complexity" evidence="1">
    <location>
        <begin position="21"/>
        <end position="34"/>
    </location>
</feature>
<evidence type="ECO:0000313" key="3">
    <source>
        <dbReference type="Proteomes" id="UP000241394"/>
    </source>
</evidence>
<feature type="compositionally biased region" description="Basic residues" evidence="1">
    <location>
        <begin position="1"/>
        <end position="10"/>
    </location>
</feature>
<evidence type="ECO:0000256" key="1">
    <source>
        <dbReference type="SAM" id="MobiDB-lite"/>
    </source>
</evidence>
<evidence type="ECO:0000313" key="2">
    <source>
        <dbReference type="EMBL" id="PSS17160.1"/>
    </source>
</evidence>
<name>A0A2R6QXN7_ACTCC</name>
<reference evidence="3" key="2">
    <citation type="journal article" date="2018" name="BMC Genomics">
        <title>A manually annotated Actinidia chinensis var. chinensis (kiwifruit) genome highlights the challenges associated with draft genomes and gene prediction in plants.</title>
        <authorList>
            <person name="Pilkington S.M."/>
            <person name="Crowhurst R."/>
            <person name="Hilario E."/>
            <person name="Nardozza S."/>
            <person name="Fraser L."/>
            <person name="Peng Y."/>
            <person name="Gunaseelan K."/>
            <person name="Simpson R."/>
            <person name="Tahir J."/>
            <person name="Deroles S.C."/>
            <person name="Templeton K."/>
            <person name="Luo Z."/>
            <person name="Davy M."/>
            <person name="Cheng C."/>
            <person name="McNeilage M."/>
            <person name="Scaglione D."/>
            <person name="Liu Y."/>
            <person name="Zhang Q."/>
            <person name="Datson P."/>
            <person name="De Silva N."/>
            <person name="Gardiner S.E."/>
            <person name="Bassett H."/>
            <person name="Chagne D."/>
            <person name="McCallum J."/>
            <person name="Dzierzon H."/>
            <person name="Deng C."/>
            <person name="Wang Y.Y."/>
            <person name="Barron L."/>
            <person name="Manako K."/>
            <person name="Bowen J."/>
            <person name="Foster T.M."/>
            <person name="Erridge Z.A."/>
            <person name="Tiffin H."/>
            <person name="Waite C.N."/>
            <person name="Davies K.M."/>
            <person name="Grierson E.P."/>
            <person name="Laing W.A."/>
            <person name="Kirk R."/>
            <person name="Chen X."/>
            <person name="Wood M."/>
            <person name="Montefiori M."/>
            <person name="Brummell D.A."/>
            <person name="Schwinn K.E."/>
            <person name="Catanach A."/>
            <person name="Fullerton C."/>
            <person name="Li D."/>
            <person name="Meiyalaghan S."/>
            <person name="Nieuwenhuizen N."/>
            <person name="Read N."/>
            <person name="Prakash R."/>
            <person name="Hunter D."/>
            <person name="Zhang H."/>
            <person name="McKenzie M."/>
            <person name="Knabel M."/>
            <person name="Harris A."/>
            <person name="Allan A.C."/>
            <person name="Gleave A."/>
            <person name="Chen A."/>
            <person name="Janssen B.J."/>
            <person name="Plunkett B."/>
            <person name="Ampomah-Dwamena C."/>
            <person name="Voogd C."/>
            <person name="Leif D."/>
            <person name="Lafferty D."/>
            <person name="Souleyre E.J.F."/>
            <person name="Varkonyi-Gasic E."/>
            <person name="Gambi F."/>
            <person name="Hanley J."/>
            <person name="Yao J.L."/>
            <person name="Cheung J."/>
            <person name="David K.M."/>
            <person name="Warren B."/>
            <person name="Marsh K."/>
            <person name="Snowden K.C."/>
            <person name="Lin-Wang K."/>
            <person name="Brian L."/>
            <person name="Martinez-Sanchez M."/>
            <person name="Wang M."/>
            <person name="Ileperuma N."/>
            <person name="Macnee N."/>
            <person name="Campin R."/>
            <person name="McAtee P."/>
            <person name="Drummond R.S.M."/>
            <person name="Espley R.V."/>
            <person name="Ireland H.S."/>
            <person name="Wu R."/>
            <person name="Atkinson R.G."/>
            <person name="Karunairetnam S."/>
            <person name="Bulley S."/>
            <person name="Chunkath S."/>
            <person name="Hanley Z."/>
            <person name="Storey R."/>
            <person name="Thrimawithana A.H."/>
            <person name="Thomson S."/>
            <person name="David C."/>
            <person name="Testolin R."/>
            <person name="Huang H."/>
            <person name="Hellens R.P."/>
            <person name="Schaffer R.J."/>
        </authorList>
    </citation>
    <scope>NUCLEOTIDE SEQUENCE [LARGE SCALE GENOMIC DNA]</scope>
    <source>
        <strain evidence="3">cv. Red5</strain>
    </source>
</reference>
<dbReference type="OrthoDB" id="787125at2759"/>
<feature type="region of interest" description="Disordered" evidence="1">
    <location>
        <begin position="1"/>
        <end position="48"/>
    </location>
</feature>
<dbReference type="AlphaFoldDB" id="A0A2R6QXN7"/>
<sequence>MGKRSWPWKKKSLDKTKADKAVPASDPDGASASSLGGQERDLAATTEQLAESQESIFLLRKQLKALRPQKEFMGSPNNNERNQKMSASLNKNQLPVV</sequence>
<keyword evidence="3" id="KW-1185">Reference proteome</keyword>
<dbReference type="Gramene" id="PSS17160">
    <property type="protein sequence ID" value="PSS17160"/>
    <property type="gene ID" value="CEY00_Acc11949"/>
</dbReference>
<feature type="compositionally biased region" description="Polar residues" evidence="1">
    <location>
        <begin position="75"/>
        <end position="97"/>
    </location>
</feature>
<feature type="compositionally biased region" description="Basic and acidic residues" evidence="1">
    <location>
        <begin position="11"/>
        <end position="20"/>
    </location>
</feature>
<dbReference type="EMBL" id="NKQK01000011">
    <property type="protein sequence ID" value="PSS17160.1"/>
    <property type="molecule type" value="Genomic_DNA"/>
</dbReference>
<accession>A0A2R6QXN7</accession>
<reference evidence="2 3" key="1">
    <citation type="submission" date="2017-07" db="EMBL/GenBank/DDBJ databases">
        <title>An improved, manually edited Actinidia chinensis var. chinensis (kiwifruit) genome highlights the challenges associated with draft genomes and gene prediction in plants.</title>
        <authorList>
            <person name="Pilkington S."/>
            <person name="Crowhurst R."/>
            <person name="Hilario E."/>
            <person name="Nardozza S."/>
            <person name="Fraser L."/>
            <person name="Peng Y."/>
            <person name="Gunaseelan K."/>
            <person name="Simpson R."/>
            <person name="Tahir J."/>
            <person name="Deroles S."/>
            <person name="Templeton K."/>
            <person name="Luo Z."/>
            <person name="Davy M."/>
            <person name="Cheng C."/>
            <person name="Mcneilage M."/>
            <person name="Scaglione D."/>
            <person name="Liu Y."/>
            <person name="Zhang Q."/>
            <person name="Datson P."/>
            <person name="De Silva N."/>
            <person name="Gardiner S."/>
            <person name="Bassett H."/>
            <person name="Chagne D."/>
            <person name="Mccallum J."/>
            <person name="Dzierzon H."/>
            <person name="Deng C."/>
            <person name="Wang Y.-Y."/>
            <person name="Barron N."/>
            <person name="Manako K."/>
            <person name="Bowen J."/>
            <person name="Foster T."/>
            <person name="Erridge Z."/>
            <person name="Tiffin H."/>
            <person name="Waite C."/>
            <person name="Davies K."/>
            <person name="Grierson E."/>
            <person name="Laing W."/>
            <person name="Kirk R."/>
            <person name="Chen X."/>
            <person name="Wood M."/>
            <person name="Montefiori M."/>
            <person name="Brummell D."/>
            <person name="Schwinn K."/>
            <person name="Catanach A."/>
            <person name="Fullerton C."/>
            <person name="Li D."/>
            <person name="Meiyalaghan S."/>
            <person name="Nieuwenhuizen N."/>
            <person name="Read N."/>
            <person name="Prakash R."/>
            <person name="Hunter D."/>
            <person name="Zhang H."/>
            <person name="Mckenzie M."/>
            <person name="Knabel M."/>
            <person name="Harris A."/>
            <person name="Allan A."/>
            <person name="Chen A."/>
            <person name="Janssen B."/>
            <person name="Plunkett B."/>
            <person name="Dwamena C."/>
            <person name="Voogd C."/>
            <person name="Leif D."/>
            <person name="Lafferty D."/>
            <person name="Souleyre E."/>
            <person name="Varkonyi-Gasic E."/>
            <person name="Gambi F."/>
            <person name="Hanley J."/>
            <person name="Yao J.-L."/>
            <person name="Cheung J."/>
            <person name="David K."/>
            <person name="Warren B."/>
            <person name="Marsh K."/>
            <person name="Snowden K."/>
            <person name="Lin-Wang K."/>
            <person name="Brian L."/>
            <person name="Martinez-Sanchez M."/>
            <person name="Wang M."/>
            <person name="Ileperuma N."/>
            <person name="Macnee N."/>
            <person name="Campin R."/>
            <person name="Mcatee P."/>
            <person name="Drummond R."/>
            <person name="Espley R."/>
            <person name="Ireland H."/>
            <person name="Wu R."/>
            <person name="Atkinson R."/>
            <person name="Karunairetnam S."/>
            <person name="Bulley S."/>
            <person name="Chunkath S."/>
            <person name="Hanley Z."/>
            <person name="Storey R."/>
            <person name="Thrimawithana A."/>
            <person name="Thomson S."/>
            <person name="David C."/>
            <person name="Testolin R."/>
        </authorList>
    </citation>
    <scope>NUCLEOTIDE SEQUENCE [LARGE SCALE GENOMIC DNA]</scope>
    <source>
        <strain evidence="3">cv. Red5</strain>
        <tissue evidence="2">Young leaf</tissue>
    </source>
</reference>
<dbReference type="InParanoid" id="A0A2R6QXN7"/>